<dbReference type="AlphaFoldDB" id="A0A318IRK3"/>
<name>A0A318IRK3_9BURK</name>
<dbReference type="OrthoDB" id="8689134at2"/>
<evidence type="ECO:0000313" key="1">
    <source>
        <dbReference type="EMBL" id="PXX37794.1"/>
    </source>
</evidence>
<proteinExistence type="predicted"/>
<accession>A0A318IRK3</accession>
<sequence length="134" mass="15518">MLKTELFNLLEALLEKSDKEYDQGGLIYTYTEAPRQAHSLMRKPGQLALSEAETKDFARFLQQSQSEASYGIKEANAESVTLANKIISMLKTDLEFDEIVFSTIDEGWDMEVSFSMARRADNRYYHLLFWWSVD</sequence>
<comment type="caution">
    <text evidence="1">The sequence shown here is derived from an EMBL/GenBank/DDBJ whole genome shotgun (WGS) entry which is preliminary data.</text>
</comment>
<protein>
    <submittedName>
        <fullName evidence="1">Uncharacterized protein</fullName>
    </submittedName>
</protein>
<dbReference type="Proteomes" id="UP000247792">
    <property type="component" value="Unassembled WGS sequence"/>
</dbReference>
<organism evidence="1 2">
    <name type="scientific">Undibacterium pigrum</name>
    <dbReference type="NCBI Taxonomy" id="401470"/>
    <lineage>
        <taxon>Bacteria</taxon>
        <taxon>Pseudomonadati</taxon>
        <taxon>Pseudomonadota</taxon>
        <taxon>Betaproteobacteria</taxon>
        <taxon>Burkholderiales</taxon>
        <taxon>Oxalobacteraceae</taxon>
        <taxon>Undibacterium</taxon>
    </lineage>
</organism>
<dbReference type="EMBL" id="QJKB01000015">
    <property type="protein sequence ID" value="PXX37794.1"/>
    <property type="molecule type" value="Genomic_DNA"/>
</dbReference>
<dbReference type="RefSeq" id="WP_110257921.1">
    <property type="nucleotide sequence ID" value="NZ_QJKB01000015.1"/>
</dbReference>
<gene>
    <name evidence="1" type="ORF">DFR42_11544</name>
</gene>
<keyword evidence="2" id="KW-1185">Reference proteome</keyword>
<reference evidence="1 2" key="1">
    <citation type="submission" date="2018-05" db="EMBL/GenBank/DDBJ databases">
        <title>Genomic Encyclopedia of Type Strains, Phase IV (KMG-IV): sequencing the most valuable type-strain genomes for metagenomic binning, comparative biology and taxonomic classification.</title>
        <authorList>
            <person name="Goeker M."/>
        </authorList>
    </citation>
    <scope>NUCLEOTIDE SEQUENCE [LARGE SCALE GENOMIC DNA]</scope>
    <source>
        <strain evidence="1 2">DSM 19792</strain>
    </source>
</reference>
<evidence type="ECO:0000313" key="2">
    <source>
        <dbReference type="Proteomes" id="UP000247792"/>
    </source>
</evidence>